<dbReference type="EMBL" id="LKAM01000001">
    <property type="protein sequence ID" value="KUM51153.1"/>
    <property type="molecule type" value="Genomic_DNA"/>
</dbReference>
<accession>A0A117NJ83</accession>
<geneLocation type="mitochondrion" evidence="1"/>
<sequence length="80" mass="9124">MATVTNLRHWLQKQVQPAYKPQNNILFIEFDQKVVGSKRSPPDVAASFNQVFGMVLGVTFSKRAGRLYNYKEGVRYLTSS</sequence>
<evidence type="ECO:0000313" key="1">
    <source>
        <dbReference type="EMBL" id="KUM51153.1"/>
    </source>
</evidence>
<reference evidence="1" key="1">
    <citation type="journal article" date="2015" name="Genome Biol. Evol.">
        <title>Organellar Genomes of White Spruce (Picea glauca): Assembly and Annotation.</title>
        <authorList>
            <person name="Jackman S.D."/>
            <person name="Warren R.L."/>
            <person name="Gibb E.A."/>
            <person name="Vandervalk B.P."/>
            <person name="Mohamadi H."/>
            <person name="Chu J."/>
            <person name="Raymond A."/>
            <person name="Pleasance S."/>
            <person name="Coope R."/>
            <person name="Wildung M.R."/>
            <person name="Ritland C.E."/>
            <person name="Bousquet J."/>
            <person name="Jones S.J."/>
            <person name="Bohlmann J."/>
            <person name="Birol I."/>
        </authorList>
    </citation>
    <scope>NUCLEOTIDE SEQUENCE [LARGE SCALE GENOMIC DNA]</scope>
    <source>
        <tissue evidence="1">Flushing bud</tissue>
    </source>
</reference>
<name>A0A117NJ83_PICGL</name>
<dbReference type="AlphaFoldDB" id="A0A117NJ83"/>
<protein>
    <submittedName>
        <fullName evidence="1">Uncharacterized protein</fullName>
    </submittedName>
</protein>
<organism evidence="1">
    <name type="scientific">Picea glauca</name>
    <name type="common">White spruce</name>
    <name type="synonym">Pinus glauca</name>
    <dbReference type="NCBI Taxonomy" id="3330"/>
    <lineage>
        <taxon>Eukaryota</taxon>
        <taxon>Viridiplantae</taxon>
        <taxon>Streptophyta</taxon>
        <taxon>Embryophyta</taxon>
        <taxon>Tracheophyta</taxon>
        <taxon>Spermatophyta</taxon>
        <taxon>Pinopsida</taxon>
        <taxon>Pinidae</taxon>
        <taxon>Conifers I</taxon>
        <taxon>Pinales</taxon>
        <taxon>Pinaceae</taxon>
        <taxon>Picea</taxon>
    </lineage>
</organism>
<comment type="caution">
    <text evidence="1">The sequence shown here is derived from an EMBL/GenBank/DDBJ whole genome shotgun (WGS) entry which is preliminary data.</text>
</comment>
<keyword evidence="1" id="KW-0496">Mitochondrion</keyword>
<gene>
    <name evidence="1" type="ORF">ABT39_MTgene999</name>
</gene>
<proteinExistence type="predicted"/>